<dbReference type="EMBL" id="VSFC01000009">
    <property type="protein sequence ID" value="TYA59280.1"/>
    <property type="molecule type" value="Genomic_DNA"/>
</dbReference>
<gene>
    <name evidence="2" type="ORF">FVF61_01315</name>
</gene>
<evidence type="ECO:0008006" key="4">
    <source>
        <dbReference type="Google" id="ProtNLM"/>
    </source>
</evidence>
<feature type="transmembrane region" description="Helical" evidence="1">
    <location>
        <begin position="138"/>
        <end position="159"/>
    </location>
</feature>
<dbReference type="Proteomes" id="UP000324550">
    <property type="component" value="Unassembled WGS sequence"/>
</dbReference>
<evidence type="ECO:0000313" key="2">
    <source>
        <dbReference type="EMBL" id="TYA59280.1"/>
    </source>
</evidence>
<name>A0A5D0GKH1_9FLAO</name>
<feature type="transmembrane region" description="Helical" evidence="1">
    <location>
        <begin position="6"/>
        <end position="27"/>
    </location>
</feature>
<reference evidence="2 3" key="1">
    <citation type="submission" date="2019-08" db="EMBL/GenBank/DDBJ databases">
        <title>Formosa sediminis sp. nov., isolated from marine sediment.</title>
        <authorList>
            <person name="Cao W.R."/>
        </authorList>
    </citation>
    <scope>NUCLEOTIDE SEQUENCE [LARGE SCALE GENOMIC DNA]</scope>
    <source>
        <strain evidence="2 3">1494</strain>
    </source>
</reference>
<comment type="caution">
    <text evidence="2">The sequence shown here is derived from an EMBL/GenBank/DDBJ whole genome shotgun (WGS) entry which is preliminary data.</text>
</comment>
<feature type="transmembrane region" description="Helical" evidence="1">
    <location>
        <begin position="210"/>
        <end position="228"/>
    </location>
</feature>
<feature type="transmembrane region" description="Helical" evidence="1">
    <location>
        <begin position="39"/>
        <end position="57"/>
    </location>
</feature>
<sequence length="237" mass="28109">MKDTLLQNYMFINIAVIFIAAFVGLLVFKKYKQTPVKYFIYFLIYVFVTEVLGSYARILNQLGLYYLIESSVFKFNFWWHTLTWYLGSAIFFAWYYRKLLKNNFLKSILQYALYLFLIISIGNIVLNFQQFFEGTFKMIRIGNMSIIMLSAVFYIYELLHTEKILEFYTDFHFYISGILLIWLLVTIPLVHFVCGNAATDPNQAELKWLIMLYANIFMYLSFVVALIFSKPNNDSPN</sequence>
<feature type="transmembrane region" description="Helical" evidence="1">
    <location>
        <begin position="108"/>
        <end position="126"/>
    </location>
</feature>
<keyword evidence="3" id="KW-1185">Reference proteome</keyword>
<dbReference type="AlphaFoldDB" id="A0A5D0GKH1"/>
<dbReference type="RefSeq" id="WP_148452460.1">
    <property type="nucleotide sequence ID" value="NZ_VSFC01000009.1"/>
</dbReference>
<evidence type="ECO:0000256" key="1">
    <source>
        <dbReference type="SAM" id="Phobius"/>
    </source>
</evidence>
<keyword evidence="1" id="KW-0472">Membrane</keyword>
<evidence type="ECO:0000313" key="3">
    <source>
        <dbReference type="Proteomes" id="UP000324550"/>
    </source>
</evidence>
<feature type="transmembrane region" description="Helical" evidence="1">
    <location>
        <begin position="171"/>
        <end position="190"/>
    </location>
</feature>
<keyword evidence="1" id="KW-0812">Transmembrane</keyword>
<dbReference type="OrthoDB" id="1453530at2"/>
<keyword evidence="1" id="KW-1133">Transmembrane helix</keyword>
<organism evidence="2 3">
    <name type="scientific">Formosa maritima</name>
    <dbReference type="NCBI Taxonomy" id="2592046"/>
    <lineage>
        <taxon>Bacteria</taxon>
        <taxon>Pseudomonadati</taxon>
        <taxon>Bacteroidota</taxon>
        <taxon>Flavobacteriia</taxon>
        <taxon>Flavobacteriales</taxon>
        <taxon>Flavobacteriaceae</taxon>
        <taxon>Formosa</taxon>
    </lineage>
</organism>
<protein>
    <recommendedName>
        <fullName evidence="4">Histidine kinase N-terminal 7TM region domain-containing protein</fullName>
    </recommendedName>
</protein>
<proteinExistence type="predicted"/>
<feature type="transmembrane region" description="Helical" evidence="1">
    <location>
        <begin position="77"/>
        <end position="96"/>
    </location>
</feature>
<accession>A0A5D0GKH1</accession>